<proteinExistence type="predicted"/>
<dbReference type="Gene3D" id="3.40.50.720">
    <property type="entry name" value="NAD(P)-binding Rossmann-like Domain"/>
    <property type="match status" value="1"/>
</dbReference>
<dbReference type="STRING" id="88036.D8S8S5"/>
<dbReference type="PANTHER" id="PTHR48079">
    <property type="entry name" value="PROTEIN YEEZ"/>
    <property type="match status" value="1"/>
</dbReference>
<dbReference type="OMA" id="SVRMMRA"/>
<protein>
    <recommendedName>
        <fullName evidence="1">NAD-dependent epimerase/dehydratase domain-containing protein</fullName>
    </recommendedName>
</protein>
<dbReference type="GO" id="GO:0016616">
    <property type="term" value="F:oxidoreductase activity, acting on the CH-OH group of donors, NAD or NADP as acceptor"/>
    <property type="evidence" value="ECO:0000318"/>
    <property type="project" value="GO_Central"/>
</dbReference>
<dbReference type="OrthoDB" id="2735536at2759"/>
<dbReference type="PANTHER" id="PTHR48079:SF6">
    <property type="entry name" value="NAD(P)-BINDING DOMAIN-CONTAINING PROTEIN-RELATED"/>
    <property type="match status" value="1"/>
</dbReference>
<organism evidence="3">
    <name type="scientific">Selaginella moellendorffii</name>
    <name type="common">Spikemoss</name>
    <dbReference type="NCBI Taxonomy" id="88036"/>
    <lineage>
        <taxon>Eukaryota</taxon>
        <taxon>Viridiplantae</taxon>
        <taxon>Streptophyta</taxon>
        <taxon>Embryophyta</taxon>
        <taxon>Tracheophyta</taxon>
        <taxon>Lycopodiopsida</taxon>
        <taxon>Selaginellales</taxon>
        <taxon>Selaginellaceae</taxon>
        <taxon>Selaginella</taxon>
    </lineage>
</organism>
<dbReference type="InParanoid" id="D8S8S5"/>
<evidence type="ECO:0000313" key="3">
    <source>
        <dbReference type="Proteomes" id="UP000001514"/>
    </source>
</evidence>
<sequence>MEEKKARVLVTGGSGFLGGALIRALLRSGRYEIRALVRRIGSVAADFDPELLSGGLEFVAGDVLDLESLVRACDGCQAVIHVAAYVKSWAPDPARFFQVNVGGLKNVIEAVKATASITKLVYTSSFFALGPSKYGEVADEQQVHSGKNFCTEYERSKLEADIVARNSEVPIVLLYPGVIYGSGRITRGNIIADILIERFNWRLPGYIGFGHDKFSFCHVEDVAAGHIAALEKGAPGERFILGGPNKSLEDVFNISASLTGTRRPWFHIPLWLVYVYGYVSTVFARITGVEPVVTHPAVLVIKQQWAYSSAKAERLLGYKPRSLEDGLAEMLVFLKDRQLITY</sequence>
<keyword evidence="3" id="KW-1185">Reference proteome</keyword>
<dbReference type="HOGENOM" id="CLU_007383_6_0_1"/>
<evidence type="ECO:0000313" key="2">
    <source>
        <dbReference type="EMBL" id="EFJ19081.1"/>
    </source>
</evidence>
<dbReference type="SUPFAM" id="SSF51735">
    <property type="entry name" value="NAD(P)-binding Rossmann-fold domains"/>
    <property type="match status" value="1"/>
</dbReference>
<dbReference type="FunCoup" id="D8S8S5">
    <property type="interactions" value="108"/>
</dbReference>
<accession>D8S8S5</accession>
<dbReference type="Pfam" id="PF01370">
    <property type="entry name" value="Epimerase"/>
    <property type="match status" value="1"/>
</dbReference>
<dbReference type="InterPro" id="IPR036291">
    <property type="entry name" value="NAD(P)-bd_dom_sf"/>
</dbReference>
<dbReference type="InterPro" id="IPR051783">
    <property type="entry name" value="NAD(P)-dependent_oxidoreduct"/>
</dbReference>
<gene>
    <name evidence="2" type="ORF">SELMODRAFT_111632</name>
</gene>
<evidence type="ECO:0000259" key="1">
    <source>
        <dbReference type="Pfam" id="PF01370"/>
    </source>
</evidence>
<name>D8S8S5_SELML</name>
<dbReference type="KEGG" id="smo:SELMODRAFT_111632"/>
<dbReference type="eggNOG" id="KOG1502">
    <property type="taxonomic scope" value="Eukaryota"/>
</dbReference>
<dbReference type="Gramene" id="EFJ19081">
    <property type="protein sequence ID" value="EFJ19081"/>
    <property type="gene ID" value="SELMODRAFT_111632"/>
</dbReference>
<dbReference type="Proteomes" id="UP000001514">
    <property type="component" value="Unassembled WGS sequence"/>
</dbReference>
<dbReference type="EMBL" id="GL377607">
    <property type="protein sequence ID" value="EFJ19081.1"/>
    <property type="molecule type" value="Genomic_DNA"/>
</dbReference>
<reference evidence="2 3" key="1">
    <citation type="journal article" date="2011" name="Science">
        <title>The Selaginella genome identifies genetic changes associated with the evolution of vascular plants.</title>
        <authorList>
            <person name="Banks J.A."/>
            <person name="Nishiyama T."/>
            <person name="Hasebe M."/>
            <person name="Bowman J.L."/>
            <person name="Gribskov M."/>
            <person name="dePamphilis C."/>
            <person name="Albert V.A."/>
            <person name="Aono N."/>
            <person name="Aoyama T."/>
            <person name="Ambrose B.A."/>
            <person name="Ashton N.W."/>
            <person name="Axtell M.J."/>
            <person name="Barker E."/>
            <person name="Barker M.S."/>
            <person name="Bennetzen J.L."/>
            <person name="Bonawitz N.D."/>
            <person name="Chapple C."/>
            <person name="Cheng C."/>
            <person name="Correa L.G."/>
            <person name="Dacre M."/>
            <person name="DeBarry J."/>
            <person name="Dreyer I."/>
            <person name="Elias M."/>
            <person name="Engstrom E.M."/>
            <person name="Estelle M."/>
            <person name="Feng L."/>
            <person name="Finet C."/>
            <person name="Floyd S.K."/>
            <person name="Frommer W.B."/>
            <person name="Fujita T."/>
            <person name="Gramzow L."/>
            <person name="Gutensohn M."/>
            <person name="Harholt J."/>
            <person name="Hattori M."/>
            <person name="Heyl A."/>
            <person name="Hirai T."/>
            <person name="Hiwatashi Y."/>
            <person name="Ishikawa M."/>
            <person name="Iwata M."/>
            <person name="Karol K.G."/>
            <person name="Koehler B."/>
            <person name="Kolukisaoglu U."/>
            <person name="Kubo M."/>
            <person name="Kurata T."/>
            <person name="Lalonde S."/>
            <person name="Li K."/>
            <person name="Li Y."/>
            <person name="Litt A."/>
            <person name="Lyons E."/>
            <person name="Manning G."/>
            <person name="Maruyama T."/>
            <person name="Michael T.P."/>
            <person name="Mikami K."/>
            <person name="Miyazaki S."/>
            <person name="Morinaga S."/>
            <person name="Murata T."/>
            <person name="Mueller-Roeber B."/>
            <person name="Nelson D.R."/>
            <person name="Obara M."/>
            <person name="Oguri Y."/>
            <person name="Olmstead R.G."/>
            <person name="Onodera N."/>
            <person name="Petersen B.L."/>
            <person name="Pils B."/>
            <person name="Prigge M."/>
            <person name="Rensing S.A."/>
            <person name="Riano-Pachon D.M."/>
            <person name="Roberts A.W."/>
            <person name="Sato Y."/>
            <person name="Scheller H.V."/>
            <person name="Schulz B."/>
            <person name="Schulz C."/>
            <person name="Shakirov E.V."/>
            <person name="Shibagaki N."/>
            <person name="Shinohara N."/>
            <person name="Shippen D.E."/>
            <person name="Soerensen I."/>
            <person name="Sotooka R."/>
            <person name="Sugimoto N."/>
            <person name="Sugita M."/>
            <person name="Sumikawa N."/>
            <person name="Tanurdzic M."/>
            <person name="Theissen G."/>
            <person name="Ulvskov P."/>
            <person name="Wakazuki S."/>
            <person name="Weng J.K."/>
            <person name="Willats W.W."/>
            <person name="Wipf D."/>
            <person name="Wolf P.G."/>
            <person name="Yang L."/>
            <person name="Zimmer A.D."/>
            <person name="Zhu Q."/>
            <person name="Mitros T."/>
            <person name="Hellsten U."/>
            <person name="Loque D."/>
            <person name="Otillar R."/>
            <person name="Salamov A."/>
            <person name="Schmutz J."/>
            <person name="Shapiro H."/>
            <person name="Lindquist E."/>
            <person name="Lucas S."/>
            <person name="Rokhsar D."/>
            <person name="Grigoriev I.V."/>
        </authorList>
    </citation>
    <scope>NUCLEOTIDE SEQUENCE [LARGE SCALE GENOMIC DNA]</scope>
</reference>
<dbReference type="FunFam" id="3.40.50.720:FF:000425">
    <property type="entry name" value="NAD(P)-binding Rossmann-fold superfamily protein"/>
    <property type="match status" value="1"/>
</dbReference>
<feature type="domain" description="NAD-dependent epimerase/dehydratase" evidence="1">
    <location>
        <begin position="8"/>
        <end position="242"/>
    </location>
</feature>
<dbReference type="AlphaFoldDB" id="D8S8S5"/>
<dbReference type="InterPro" id="IPR001509">
    <property type="entry name" value="Epimerase_deHydtase"/>
</dbReference>